<dbReference type="OrthoDB" id="7743618at2"/>
<dbReference type="eggNOG" id="COG3686">
    <property type="taxonomic scope" value="Bacteria"/>
</dbReference>
<dbReference type="PATRIC" id="fig|1346791.3.peg.4060"/>
<feature type="transmembrane region" description="Helical" evidence="5">
    <location>
        <begin position="85"/>
        <end position="105"/>
    </location>
</feature>
<feature type="transmembrane region" description="Helical" evidence="5">
    <location>
        <begin position="111"/>
        <end position="129"/>
    </location>
</feature>
<dbReference type="InterPro" id="IPR023352">
    <property type="entry name" value="MAPEG-like_dom_sf"/>
</dbReference>
<name>T0IWT3_9SPHN</name>
<keyword evidence="7" id="KW-1185">Reference proteome</keyword>
<protein>
    <submittedName>
        <fullName evidence="6">Membrane protein</fullName>
    </submittedName>
</protein>
<keyword evidence="4 5" id="KW-0472">Membrane</keyword>
<evidence type="ECO:0000256" key="4">
    <source>
        <dbReference type="ARBA" id="ARBA00023136"/>
    </source>
</evidence>
<keyword evidence="2 5" id="KW-0812">Transmembrane</keyword>
<evidence type="ECO:0000256" key="5">
    <source>
        <dbReference type="SAM" id="Phobius"/>
    </source>
</evidence>
<dbReference type="PANTHER" id="PTHR35371:SF1">
    <property type="entry name" value="BLR7753 PROTEIN"/>
    <property type="match status" value="1"/>
</dbReference>
<gene>
    <name evidence="6" type="ORF">M529_20985</name>
</gene>
<accession>T0IWT3</accession>
<evidence type="ECO:0000256" key="3">
    <source>
        <dbReference type="ARBA" id="ARBA00022989"/>
    </source>
</evidence>
<dbReference type="EMBL" id="AUWY01000124">
    <property type="protein sequence ID" value="EQB30221.1"/>
    <property type="molecule type" value="Genomic_DNA"/>
</dbReference>
<dbReference type="Gene3D" id="1.20.120.550">
    <property type="entry name" value="Membrane associated eicosanoid/glutathione metabolism-like domain"/>
    <property type="match status" value="1"/>
</dbReference>
<evidence type="ECO:0000313" key="7">
    <source>
        <dbReference type="Proteomes" id="UP000015523"/>
    </source>
</evidence>
<dbReference type="GO" id="GO:0016020">
    <property type="term" value="C:membrane"/>
    <property type="evidence" value="ECO:0007669"/>
    <property type="project" value="UniProtKB-SubCell"/>
</dbReference>
<comment type="subcellular location">
    <subcellularLocation>
        <location evidence="1">Membrane</location>
    </subcellularLocation>
</comment>
<dbReference type="PANTHER" id="PTHR35371">
    <property type="entry name" value="INNER MEMBRANE PROTEIN"/>
    <property type="match status" value="1"/>
</dbReference>
<evidence type="ECO:0000256" key="1">
    <source>
        <dbReference type="ARBA" id="ARBA00004370"/>
    </source>
</evidence>
<dbReference type="InterPro" id="IPR001129">
    <property type="entry name" value="Membr-assoc_MAPEG"/>
</dbReference>
<comment type="caution">
    <text evidence="6">The sequence shown here is derived from an EMBL/GenBank/DDBJ whole genome shotgun (WGS) entry which is preliminary data.</text>
</comment>
<organism evidence="6 7">
    <name type="scientific">Sphingobium ummariense RL-3</name>
    <dbReference type="NCBI Taxonomy" id="1346791"/>
    <lineage>
        <taxon>Bacteria</taxon>
        <taxon>Pseudomonadati</taxon>
        <taxon>Pseudomonadota</taxon>
        <taxon>Alphaproteobacteria</taxon>
        <taxon>Sphingomonadales</taxon>
        <taxon>Sphingomonadaceae</taxon>
        <taxon>Sphingobium</taxon>
    </lineage>
</organism>
<dbReference type="RefSeq" id="WP_021319776.1">
    <property type="nucleotide sequence ID" value="NZ_AUWY01000124.1"/>
</dbReference>
<dbReference type="Proteomes" id="UP000015523">
    <property type="component" value="Unassembled WGS sequence"/>
</dbReference>
<dbReference type="Pfam" id="PF01124">
    <property type="entry name" value="MAPEG"/>
    <property type="match status" value="1"/>
</dbReference>
<keyword evidence="3 5" id="KW-1133">Transmembrane helix</keyword>
<proteinExistence type="predicted"/>
<reference evidence="6 7" key="1">
    <citation type="journal article" date="2013" name="Genome Announc.">
        <title>Draft Genome Sequence of Sphingobium ummariense Strain RL-3, a Hexachlorocyclohexane-Degrading Bacterium.</title>
        <authorList>
            <person name="Kohli P."/>
            <person name="Dua A."/>
            <person name="Sangwan N."/>
            <person name="Oldach P."/>
            <person name="Khurana J.P."/>
            <person name="Lal R."/>
        </authorList>
    </citation>
    <scope>NUCLEOTIDE SEQUENCE [LARGE SCALE GENOMIC DNA]</scope>
    <source>
        <strain evidence="6 7">RL-3</strain>
    </source>
</reference>
<evidence type="ECO:0000313" key="6">
    <source>
        <dbReference type="EMBL" id="EQB30221.1"/>
    </source>
</evidence>
<dbReference type="SUPFAM" id="SSF161084">
    <property type="entry name" value="MAPEG domain-like"/>
    <property type="match status" value="1"/>
</dbReference>
<dbReference type="AlphaFoldDB" id="T0IWT3"/>
<dbReference type="STRING" id="1346791.M529_20985"/>
<sequence length="131" mass="14224">MPVELTILAWSCILLLVHIFAAAHLKTKQYGAAWNMSARDQKLPPLDPVAGRLVRAQANFLETYPIAIIVLLGVVIAGRTSEWTAIGGWIWLGARVVYLPLYGFGVPLVRTLVYLVSLVGLGLVFKALVAG</sequence>
<evidence type="ECO:0000256" key="2">
    <source>
        <dbReference type="ARBA" id="ARBA00022692"/>
    </source>
</evidence>
<feature type="transmembrane region" description="Helical" evidence="5">
    <location>
        <begin position="61"/>
        <end position="78"/>
    </location>
</feature>